<reference evidence="3" key="1">
    <citation type="submission" date="2021-06" db="EMBL/GenBank/DDBJ databases">
        <authorList>
            <person name="Kallberg Y."/>
            <person name="Tangrot J."/>
            <person name="Rosling A."/>
        </authorList>
    </citation>
    <scope>NUCLEOTIDE SEQUENCE</scope>
    <source>
        <strain evidence="3">MT106</strain>
    </source>
</reference>
<evidence type="ECO:0000313" key="4">
    <source>
        <dbReference type="Proteomes" id="UP000789831"/>
    </source>
</evidence>
<proteinExistence type="predicted"/>
<accession>A0A9N9CIK0</accession>
<keyword evidence="1" id="KW-0175">Coiled coil</keyword>
<feature type="compositionally biased region" description="Basic and acidic residues" evidence="2">
    <location>
        <begin position="210"/>
        <end position="221"/>
    </location>
</feature>
<feature type="region of interest" description="Disordered" evidence="2">
    <location>
        <begin position="179"/>
        <end position="227"/>
    </location>
</feature>
<protein>
    <submittedName>
        <fullName evidence="3">13538_t:CDS:1</fullName>
    </submittedName>
</protein>
<organism evidence="3 4">
    <name type="scientific">Ambispora gerdemannii</name>
    <dbReference type="NCBI Taxonomy" id="144530"/>
    <lineage>
        <taxon>Eukaryota</taxon>
        <taxon>Fungi</taxon>
        <taxon>Fungi incertae sedis</taxon>
        <taxon>Mucoromycota</taxon>
        <taxon>Glomeromycotina</taxon>
        <taxon>Glomeromycetes</taxon>
        <taxon>Archaeosporales</taxon>
        <taxon>Ambisporaceae</taxon>
        <taxon>Ambispora</taxon>
    </lineage>
</organism>
<dbReference type="EMBL" id="CAJVPL010002208">
    <property type="protein sequence ID" value="CAG8603027.1"/>
    <property type="molecule type" value="Genomic_DNA"/>
</dbReference>
<evidence type="ECO:0000256" key="2">
    <source>
        <dbReference type="SAM" id="MobiDB-lite"/>
    </source>
</evidence>
<keyword evidence="4" id="KW-1185">Reference proteome</keyword>
<sequence length="804" mass="91033">MENTESKIDSLKELNSQLIATISELRKENAKVKAENTKLKQDKEEIEARIVGNMETRPQVNHNTKTVPSGNDQSHVILTESPSLQTEVSELEQDDEIDKNQIVEQGLIQELHLPTKENDSSIKISNSDDKSGNISSEESMIVPFGNSAQHFEVKSLPEVDICEEIDRNSDPSEVKIQVSASDDLRSGDAIASENSNYDYDFEDPFDNNEDNSRSEDANSSKDDDEFCSFSDDDEGYYYDLNTDRVSGVAGNLQVSLSFKSLGRATKPGSDGKIAKKWERERSRVLHLHQPMFVDGTINGAVNNGKIGRVGNINGFIAGSSESKRDREKDLNNEIDNFFQSPSERQSSNLFLRKSEIEQDISNETGNETDHELQDDADSDLDTADNEVNYIWHMLLAYKCLQSSPHLLLKEAIDDQEETGPLRLSEANRREIDTAYNLMDKQYMWKLSSENSAVHSFILDVEDELIMEHFTETELREIDNTSIPEVPELSNEIDEFLNKFLGKTNLNEIRQIIKESSFGNDYDHEKHHDLDYICLALHSLVREIQNGSIKDTNLENWYNCHVWSVVFDQAFGDIRAIAVVRGESTSISTATRKNKKRKSEERRKIGRRGDWILRAVGNGKKDEFGAGEAGKDWVDEHGTKYIREIGLKLPKTLKDMLVNLMERIKWNEEVRKQIQTIGIIHAGLTMTIVYADNPKGYICRFRRCDLMEVPDTVEKFDSVLTILASVLNAKSVVQETVKMVQTGGQATKSFKSVGLRKRPRDESQHKLSACMSTPKKMKLCTKVNNIRRSYPASPCPGLPNAELLI</sequence>
<gene>
    <name evidence="3" type="ORF">AGERDE_LOCUS9197</name>
</gene>
<feature type="region of interest" description="Disordered" evidence="2">
    <location>
        <begin position="52"/>
        <end position="74"/>
    </location>
</feature>
<dbReference type="AlphaFoldDB" id="A0A9N9CIK0"/>
<evidence type="ECO:0000256" key="1">
    <source>
        <dbReference type="SAM" id="Coils"/>
    </source>
</evidence>
<comment type="caution">
    <text evidence="3">The sequence shown here is derived from an EMBL/GenBank/DDBJ whole genome shotgun (WGS) entry which is preliminary data.</text>
</comment>
<dbReference type="OrthoDB" id="2427805at2759"/>
<name>A0A9N9CIK0_9GLOM</name>
<dbReference type="Proteomes" id="UP000789831">
    <property type="component" value="Unassembled WGS sequence"/>
</dbReference>
<feature type="compositionally biased region" description="Acidic residues" evidence="2">
    <location>
        <begin position="199"/>
        <end position="209"/>
    </location>
</feature>
<evidence type="ECO:0000313" key="3">
    <source>
        <dbReference type="EMBL" id="CAG8603027.1"/>
    </source>
</evidence>
<feature type="coiled-coil region" evidence="1">
    <location>
        <begin position="1"/>
        <end position="49"/>
    </location>
</feature>
<feature type="compositionally biased region" description="Polar residues" evidence="2">
    <location>
        <begin position="56"/>
        <end position="74"/>
    </location>
</feature>